<dbReference type="GO" id="GO:0004350">
    <property type="term" value="F:glutamate-5-semialdehyde dehydrogenase activity"/>
    <property type="evidence" value="ECO:0007669"/>
    <property type="project" value="UniProtKB-UniRule"/>
</dbReference>
<name>A0A371K287_9GAMM</name>
<comment type="similarity">
    <text evidence="7">Belongs to the gamma-glutamyl phosphate reductase family.</text>
</comment>
<comment type="pathway">
    <text evidence="1 7">Amino-acid biosynthesis; L-proline biosynthesis; L-glutamate 5-semialdehyde from L-glutamate: step 2/2.</text>
</comment>
<accession>A0A371K287</accession>
<dbReference type="RefSeq" id="WP_115857478.1">
    <property type="nucleotide sequence ID" value="NZ_QTSU01000001.1"/>
</dbReference>
<dbReference type="Pfam" id="PF00171">
    <property type="entry name" value="Aldedh"/>
    <property type="match status" value="1"/>
</dbReference>
<dbReference type="InterPro" id="IPR012134">
    <property type="entry name" value="Glu-5-SA_DH"/>
</dbReference>
<dbReference type="PANTHER" id="PTHR11063">
    <property type="entry name" value="GLUTAMATE SEMIALDEHYDE DEHYDROGENASE"/>
    <property type="match status" value="1"/>
</dbReference>
<dbReference type="PROSITE" id="PS01223">
    <property type="entry name" value="PROA"/>
    <property type="match status" value="1"/>
</dbReference>
<dbReference type="Gene3D" id="3.40.605.10">
    <property type="entry name" value="Aldehyde Dehydrogenase, Chain A, domain 1"/>
    <property type="match status" value="1"/>
</dbReference>
<dbReference type="AlphaFoldDB" id="A0A371K287"/>
<evidence type="ECO:0000313" key="10">
    <source>
        <dbReference type="Proteomes" id="UP000264492"/>
    </source>
</evidence>
<evidence type="ECO:0000259" key="8">
    <source>
        <dbReference type="Pfam" id="PF00171"/>
    </source>
</evidence>
<dbReference type="Proteomes" id="UP000264492">
    <property type="component" value="Unassembled WGS sequence"/>
</dbReference>
<evidence type="ECO:0000256" key="4">
    <source>
        <dbReference type="ARBA" id="ARBA00022857"/>
    </source>
</evidence>
<evidence type="ECO:0000256" key="6">
    <source>
        <dbReference type="ARBA" id="ARBA00049024"/>
    </source>
</evidence>
<evidence type="ECO:0000313" key="9">
    <source>
        <dbReference type="EMBL" id="RDZ28036.1"/>
    </source>
</evidence>
<dbReference type="InterPro" id="IPR016161">
    <property type="entry name" value="Ald_DH/histidinol_DH"/>
</dbReference>
<dbReference type="Gene3D" id="3.40.309.10">
    <property type="entry name" value="Aldehyde Dehydrogenase, Chain A, domain 2"/>
    <property type="match status" value="1"/>
</dbReference>
<reference evidence="9 10" key="1">
    <citation type="submission" date="2018-08" db="EMBL/GenBank/DDBJ databases">
        <title>Lysobacter sp. zong2l5, whole genome shotgun sequence.</title>
        <authorList>
            <person name="Zhang X."/>
            <person name="Feng G."/>
            <person name="Zhu H."/>
        </authorList>
    </citation>
    <scope>NUCLEOTIDE SEQUENCE [LARGE SCALE GENOMIC DNA]</scope>
    <source>
        <strain evidence="10">zong2l5</strain>
    </source>
</reference>
<dbReference type="GO" id="GO:0005737">
    <property type="term" value="C:cytoplasm"/>
    <property type="evidence" value="ECO:0007669"/>
    <property type="project" value="UniProtKB-SubCell"/>
</dbReference>
<dbReference type="EMBL" id="QTSU01000001">
    <property type="protein sequence ID" value="RDZ28036.1"/>
    <property type="molecule type" value="Genomic_DNA"/>
</dbReference>
<evidence type="ECO:0000256" key="1">
    <source>
        <dbReference type="ARBA" id="ARBA00004985"/>
    </source>
</evidence>
<keyword evidence="10" id="KW-1185">Reference proteome</keyword>
<dbReference type="EC" id="1.2.1.41" evidence="7"/>
<dbReference type="CDD" id="cd07079">
    <property type="entry name" value="ALDH_F18-19_ProA-GPR"/>
    <property type="match status" value="1"/>
</dbReference>
<feature type="domain" description="Aldehyde dehydrogenase" evidence="8">
    <location>
        <begin position="6"/>
        <end position="282"/>
    </location>
</feature>
<dbReference type="NCBIfam" id="NF001221">
    <property type="entry name" value="PRK00197.1"/>
    <property type="match status" value="1"/>
</dbReference>
<comment type="catalytic activity">
    <reaction evidence="6 7">
        <text>L-glutamate 5-semialdehyde + phosphate + NADP(+) = L-glutamyl 5-phosphate + NADPH + H(+)</text>
        <dbReference type="Rhea" id="RHEA:19541"/>
        <dbReference type="ChEBI" id="CHEBI:15378"/>
        <dbReference type="ChEBI" id="CHEBI:43474"/>
        <dbReference type="ChEBI" id="CHEBI:57783"/>
        <dbReference type="ChEBI" id="CHEBI:58066"/>
        <dbReference type="ChEBI" id="CHEBI:58274"/>
        <dbReference type="ChEBI" id="CHEBI:58349"/>
        <dbReference type="EC" id="1.2.1.41"/>
    </reaction>
</comment>
<protein>
    <recommendedName>
        <fullName evidence="7">Gamma-glutamyl phosphate reductase</fullName>
        <shortName evidence="7">GPR</shortName>
        <ecNumber evidence="7">1.2.1.41</ecNumber>
    </recommendedName>
    <alternativeName>
        <fullName evidence="7">Glutamate-5-semialdehyde dehydrogenase</fullName>
    </alternativeName>
    <alternativeName>
        <fullName evidence="7">Glutamyl-gamma-semialdehyde dehydrogenase</fullName>
        <shortName evidence="7">GSA dehydrogenase</shortName>
    </alternativeName>
</protein>
<comment type="subcellular location">
    <subcellularLocation>
        <location evidence="7">Cytoplasm</location>
    </subcellularLocation>
</comment>
<dbReference type="InterPro" id="IPR020593">
    <property type="entry name" value="G-glutamylP_reductase_CS"/>
</dbReference>
<dbReference type="InterPro" id="IPR000965">
    <property type="entry name" value="GPR_dom"/>
</dbReference>
<dbReference type="GO" id="GO:0050661">
    <property type="term" value="F:NADP binding"/>
    <property type="evidence" value="ECO:0007669"/>
    <property type="project" value="InterPro"/>
</dbReference>
<keyword evidence="7" id="KW-0963">Cytoplasm</keyword>
<dbReference type="HAMAP" id="MF_00412">
    <property type="entry name" value="ProA"/>
    <property type="match status" value="1"/>
</dbReference>
<dbReference type="OrthoDB" id="9809970at2"/>
<dbReference type="InterPro" id="IPR016162">
    <property type="entry name" value="Ald_DH_N"/>
</dbReference>
<dbReference type="SUPFAM" id="SSF53720">
    <property type="entry name" value="ALDH-like"/>
    <property type="match status" value="1"/>
</dbReference>
<dbReference type="PANTHER" id="PTHR11063:SF8">
    <property type="entry name" value="DELTA-1-PYRROLINE-5-CARBOXYLATE SYNTHASE"/>
    <property type="match status" value="1"/>
</dbReference>
<comment type="function">
    <text evidence="7">Catalyzes the NADPH-dependent reduction of L-glutamate 5-phosphate into L-glutamate 5-semialdehyde and phosphate. The product spontaneously undergoes cyclization to form 1-pyrroline-5-carboxylate.</text>
</comment>
<dbReference type="NCBIfam" id="TIGR00407">
    <property type="entry name" value="proA"/>
    <property type="match status" value="1"/>
</dbReference>
<dbReference type="FunFam" id="3.40.309.10:FF:000006">
    <property type="entry name" value="Gamma-glutamyl phosphate reductase"/>
    <property type="match status" value="1"/>
</dbReference>
<keyword evidence="5 7" id="KW-0560">Oxidoreductase</keyword>
<keyword evidence="3 7" id="KW-0641">Proline biosynthesis</keyword>
<evidence type="ECO:0000256" key="2">
    <source>
        <dbReference type="ARBA" id="ARBA00022605"/>
    </source>
</evidence>
<keyword evidence="2 7" id="KW-0028">Amino-acid biosynthesis</keyword>
<dbReference type="InterPro" id="IPR016163">
    <property type="entry name" value="Ald_DH_C"/>
</dbReference>
<dbReference type="GO" id="GO:0055129">
    <property type="term" value="P:L-proline biosynthetic process"/>
    <property type="evidence" value="ECO:0007669"/>
    <property type="project" value="UniProtKB-UniRule"/>
</dbReference>
<evidence type="ECO:0000256" key="3">
    <source>
        <dbReference type="ARBA" id="ARBA00022650"/>
    </source>
</evidence>
<proteinExistence type="inferred from homology"/>
<dbReference type="PIRSF" id="PIRSF000151">
    <property type="entry name" value="GPR"/>
    <property type="match status" value="1"/>
</dbReference>
<sequence length="422" mass="44511">MSGYVRALAEHAREASLVLAASDGELRSRVIHAMAAQLDAQAERVLAANADDLARGRDAGLSAALLDRLRLDGPRLAAIAAALREIAAQPDPLAAVGAAESRPNGLQIERRRVPLGLIAMIYEARPNVTADAAALCLKAGNAVLLRGGSEARASNAAIAACLHAALREHGLPEASVSLIEDTAREHVLELLQLSDLIDLAIPRGGEGLIRFVAEHARVPVIKHYKGVCHLYVDRAADRARALSLLVDGKTSRPGVCNALETLLVHADIASAFLPQALAALAARGVEVRGCERTQAYSNAVLAATDADYDAEYLDLILAVRVVDHLDQALAHIARYGSDHTEVIATDDPAAAEAFVRRTRSSAVMVNASSRFNDGGQLGLGAEIGISTTRLHAYGPMGAQSLTIERYVVRGEGQVRHPESLGG</sequence>
<gene>
    <name evidence="7" type="primary">proA</name>
    <name evidence="9" type="ORF">DX914_02495</name>
</gene>
<keyword evidence="4 7" id="KW-0521">NADP</keyword>
<dbReference type="UniPathway" id="UPA00098">
    <property type="reaction ID" value="UER00360"/>
</dbReference>
<evidence type="ECO:0000256" key="5">
    <source>
        <dbReference type="ARBA" id="ARBA00023002"/>
    </source>
</evidence>
<evidence type="ECO:0000256" key="7">
    <source>
        <dbReference type="HAMAP-Rule" id="MF_00412"/>
    </source>
</evidence>
<comment type="caution">
    <text evidence="9">The sequence shown here is derived from an EMBL/GenBank/DDBJ whole genome shotgun (WGS) entry which is preliminary data.</text>
</comment>
<dbReference type="InterPro" id="IPR015590">
    <property type="entry name" value="Aldehyde_DH_dom"/>
</dbReference>
<organism evidence="9 10">
    <name type="scientific">Lysobacter silvisoli</name>
    <dbReference type="NCBI Taxonomy" id="2293254"/>
    <lineage>
        <taxon>Bacteria</taxon>
        <taxon>Pseudomonadati</taxon>
        <taxon>Pseudomonadota</taxon>
        <taxon>Gammaproteobacteria</taxon>
        <taxon>Lysobacterales</taxon>
        <taxon>Lysobacteraceae</taxon>
        <taxon>Lysobacter</taxon>
    </lineage>
</organism>